<dbReference type="EMBL" id="JAROCB010000004">
    <property type="protein sequence ID" value="MDN4598799.1"/>
    <property type="molecule type" value="Genomic_DNA"/>
</dbReference>
<keyword evidence="3" id="KW-1185">Reference proteome</keyword>
<reference evidence="2" key="1">
    <citation type="submission" date="2023-03" db="EMBL/GenBank/DDBJ databases">
        <title>MT1 and MT2 Draft Genomes of Novel Species.</title>
        <authorList>
            <person name="Venkateswaran K."/>
        </authorList>
    </citation>
    <scope>NUCLEOTIDE SEQUENCE</scope>
    <source>
        <strain evidence="2">F6_8S_P_1A</strain>
    </source>
</reference>
<evidence type="ECO:0000256" key="1">
    <source>
        <dbReference type="SAM" id="SignalP"/>
    </source>
</evidence>
<proteinExistence type="predicted"/>
<gene>
    <name evidence="2" type="ORF">P5G59_16720</name>
</gene>
<evidence type="ECO:0000313" key="3">
    <source>
        <dbReference type="Proteomes" id="UP001174210"/>
    </source>
</evidence>
<comment type="caution">
    <text evidence="2">The sequence shown here is derived from an EMBL/GenBank/DDBJ whole genome shotgun (WGS) entry which is preliminary data.</text>
</comment>
<dbReference type="Proteomes" id="UP001174210">
    <property type="component" value="Unassembled WGS sequence"/>
</dbReference>
<feature type="signal peptide" evidence="1">
    <location>
        <begin position="1"/>
        <end position="22"/>
    </location>
</feature>
<evidence type="ECO:0000313" key="2">
    <source>
        <dbReference type="EMBL" id="MDN4598799.1"/>
    </source>
</evidence>
<keyword evidence="1" id="KW-0732">Signal</keyword>
<dbReference type="RefSeq" id="WP_301220131.1">
    <property type="nucleotide sequence ID" value="NZ_JAROCB010000004.1"/>
</dbReference>
<protein>
    <submittedName>
        <fullName evidence="2">Uncharacterized protein</fullName>
    </submittedName>
</protein>
<accession>A0ABT8J3F7</accession>
<name>A0ABT8J3F7_9MICO</name>
<feature type="chain" id="PRO_5047335198" evidence="1">
    <location>
        <begin position="23"/>
        <end position="300"/>
    </location>
</feature>
<sequence>MARLAALCMIGAGLTGFASTDAAEVNAADAVAAIQDVAPQAVAGAIAVGGTADAAVQASTADGVKVKVPVDAAAGVQATLPGGSVSMGLPFAEQATDATASPVPGVVVYDNKNGSSTVPVVRADGTVQISTVIENAKAPKRYDYPVTVPEGQSLQLAPDGSAFVGRVDGQSSTVSAVIAAPWAKDAEGNAVATHYEIGGNTLTQVVDFTPSTAFPVVADPSVTFGTYVVVTMSQATAQAINAGSAGTAIALLALTGPIGAVIGAAVYSTIGGYSATRLSQCRNWAFSYTYLGQLVKAGCA</sequence>
<organism evidence="2 3">
    <name type="scientific">Leifsonia virtsii</name>
    <dbReference type="NCBI Taxonomy" id="3035915"/>
    <lineage>
        <taxon>Bacteria</taxon>
        <taxon>Bacillati</taxon>
        <taxon>Actinomycetota</taxon>
        <taxon>Actinomycetes</taxon>
        <taxon>Micrococcales</taxon>
        <taxon>Microbacteriaceae</taxon>
        <taxon>Leifsonia</taxon>
    </lineage>
</organism>